<reference evidence="2 3" key="1">
    <citation type="submission" date="2021-06" db="EMBL/GenBank/DDBJ databases">
        <title>Caerostris extrusa draft genome.</title>
        <authorList>
            <person name="Kono N."/>
            <person name="Arakawa K."/>
        </authorList>
    </citation>
    <scope>NUCLEOTIDE SEQUENCE [LARGE SCALE GENOMIC DNA]</scope>
</reference>
<evidence type="ECO:0000313" key="2">
    <source>
        <dbReference type="EMBL" id="GIY11374.1"/>
    </source>
</evidence>
<name>A0AAV4QPZ4_CAEEX</name>
<gene>
    <name evidence="2" type="ORF">CEXT_506491</name>
</gene>
<sequence length="102" mass="11445">MRPNHRIPLYPKSPGTRSGVFDLEVRIPDVLGPTTSCNTWEKLGAELGQLSKLECLLEMVGGNGFTVINRKYCMIKKKFALRRVSPLQLFLFCSTSALLLCE</sequence>
<accession>A0AAV4QPZ4</accession>
<feature type="transmembrane region" description="Helical" evidence="1">
    <location>
        <begin position="80"/>
        <end position="100"/>
    </location>
</feature>
<protein>
    <submittedName>
        <fullName evidence="2">Uncharacterized protein</fullName>
    </submittedName>
</protein>
<evidence type="ECO:0000313" key="3">
    <source>
        <dbReference type="Proteomes" id="UP001054945"/>
    </source>
</evidence>
<comment type="caution">
    <text evidence="2">The sequence shown here is derived from an EMBL/GenBank/DDBJ whole genome shotgun (WGS) entry which is preliminary data.</text>
</comment>
<dbReference type="EMBL" id="BPLR01006640">
    <property type="protein sequence ID" value="GIY11374.1"/>
    <property type="molecule type" value="Genomic_DNA"/>
</dbReference>
<keyword evidence="3" id="KW-1185">Reference proteome</keyword>
<keyword evidence="1" id="KW-0472">Membrane</keyword>
<keyword evidence="1" id="KW-0812">Transmembrane</keyword>
<keyword evidence="1" id="KW-1133">Transmembrane helix</keyword>
<dbReference type="AlphaFoldDB" id="A0AAV4QPZ4"/>
<dbReference type="Proteomes" id="UP001054945">
    <property type="component" value="Unassembled WGS sequence"/>
</dbReference>
<evidence type="ECO:0000256" key="1">
    <source>
        <dbReference type="SAM" id="Phobius"/>
    </source>
</evidence>
<organism evidence="2 3">
    <name type="scientific">Caerostris extrusa</name>
    <name type="common">Bark spider</name>
    <name type="synonym">Caerostris bankana</name>
    <dbReference type="NCBI Taxonomy" id="172846"/>
    <lineage>
        <taxon>Eukaryota</taxon>
        <taxon>Metazoa</taxon>
        <taxon>Ecdysozoa</taxon>
        <taxon>Arthropoda</taxon>
        <taxon>Chelicerata</taxon>
        <taxon>Arachnida</taxon>
        <taxon>Araneae</taxon>
        <taxon>Araneomorphae</taxon>
        <taxon>Entelegynae</taxon>
        <taxon>Araneoidea</taxon>
        <taxon>Araneidae</taxon>
        <taxon>Caerostris</taxon>
    </lineage>
</organism>
<proteinExistence type="predicted"/>